<accession>K6XBE2</accession>
<feature type="domain" description="D-serine dehydratase-like" evidence="3">
    <location>
        <begin position="307"/>
        <end position="403"/>
    </location>
</feature>
<dbReference type="InterPro" id="IPR001608">
    <property type="entry name" value="Ala_racemase_N"/>
</dbReference>
<dbReference type="Pfam" id="PF01168">
    <property type="entry name" value="Ala_racemase_N"/>
    <property type="match status" value="1"/>
</dbReference>
<comment type="caution">
    <text evidence="4">The sequence shown here is derived from an EMBL/GenBank/DDBJ whole genome shotgun (WGS) entry which is preliminary data.</text>
</comment>
<dbReference type="SUPFAM" id="SSF51419">
    <property type="entry name" value="PLP-binding barrel"/>
    <property type="match status" value="1"/>
</dbReference>
<evidence type="ECO:0000313" key="5">
    <source>
        <dbReference type="Proteomes" id="UP000008366"/>
    </source>
</evidence>
<dbReference type="PANTHER" id="PTHR28004:SF8">
    <property type="entry name" value="D-SERINE DEAMINASE"/>
    <property type="match status" value="1"/>
</dbReference>
<dbReference type="STRING" id="1184609.KILIM_032_00290"/>
<keyword evidence="2" id="KW-0456">Lyase</keyword>
<name>K6XBE2_9MICO</name>
<keyword evidence="5" id="KW-1185">Reference proteome</keyword>
<dbReference type="OrthoDB" id="9811417at2"/>
<reference evidence="4 5" key="1">
    <citation type="submission" date="2012-08" db="EMBL/GenBank/DDBJ databases">
        <title>Whole genome shotgun sequence of Kineosphaera limosa NBRC 100340.</title>
        <authorList>
            <person name="Yoshida I."/>
            <person name="Isaki S."/>
            <person name="Hosoyama A."/>
            <person name="Tsuchikane K."/>
            <person name="Katsumata H."/>
            <person name="Ando Y."/>
            <person name="Ohji S."/>
            <person name="Hamada M."/>
            <person name="Tamura T."/>
            <person name="Yamazoe A."/>
            <person name="Yamazaki S."/>
            <person name="Fujita N."/>
        </authorList>
    </citation>
    <scope>NUCLEOTIDE SEQUENCE [LARGE SCALE GENOMIC DNA]</scope>
    <source>
        <strain evidence="4 5">NBRC 100340</strain>
    </source>
</reference>
<protein>
    <recommendedName>
        <fullName evidence="3">D-serine dehydratase-like domain-containing protein</fullName>
    </recommendedName>
</protein>
<proteinExistence type="inferred from homology"/>
<evidence type="ECO:0000256" key="2">
    <source>
        <dbReference type="ARBA" id="ARBA00023239"/>
    </source>
</evidence>
<dbReference type="GO" id="GO:0016829">
    <property type="term" value="F:lyase activity"/>
    <property type="evidence" value="ECO:0007669"/>
    <property type="project" value="UniProtKB-KW"/>
</dbReference>
<dbReference type="Pfam" id="PF14031">
    <property type="entry name" value="D-ser_dehydrat"/>
    <property type="match status" value="1"/>
</dbReference>
<dbReference type="InterPro" id="IPR026956">
    <property type="entry name" value="D-ser_dehydrat-like_dom"/>
</dbReference>
<dbReference type="Gene3D" id="2.40.37.20">
    <property type="entry name" value="D-serine dehydratase-like domain"/>
    <property type="match status" value="1"/>
</dbReference>
<dbReference type="eggNOG" id="COG3616">
    <property type="taxonomic scope" value="Bacteria"/>
</dbReference>
<organism evidence="4 5">
    <name type="scientific">Kineosphaera limosa NBRC 100340</name>
    <dbReference type="NCBI Taxonomy" id="1184609"/>
    <lineage>
        <taxon>Bacteria</taxon>
        <taxon>Bacillati</taxon>
        <taxon>Actinomycetota</taxon>
        <taxon>Actinomycetes</taxon>
        <taxon>Micrococcales</taxon>
        <taxon>Dermatophilaceae</taxon>
        <taxon>Kineosphaera</taxon>
    </lineage>
</organism>
<dbReference type="AlphaFoldDB" id="K6XBE2"/>
<dbReference type="Proteomes" id="UP000008366">
    <property type="component" value="Unassembled WGS sequence"/>
</dbReference>
<dbReference type="InterPro" id="IPR051466">
    <property type="entry name" value="D-amino_acid_metab_enzyme"/>
</dbReference>
<dbReference type="EMBL" id="BAHD01000032">
    <property type="protein sequence ID" value="GAB96144.1"/>
    <property type="molecule type" value="Genomic_DNA"/>
</dbReference>
<sequence length="415" mass="44475">MPVPTDPLECEPVHARNFPQTPLSVEAVCAASWTLDDLWLPTVVARGSAIDHNLSRFAAWCDANDVEHAPHGKTTMAPQLWARQLAHGAWGLTAATVAQARLMDEHGIARVIIANEVTDAPQAAWLAEVAQRSDRTYLALVDSAAGLRLLDRAGAAAGSVVPVLVEIGVPGRRVGVRSVAAALDLARQVHQSEHVRLAGIEGYEGVLPQARDEAAVAAVSDWLSQLPELTRAADREGLFADVDDIIVTAGGSAFPDLAANALREVIDVSRPVRRIVRAGCVISHDHQSYERSSPLRSAATADPLVPALTAFARVSSTPEPGLALLAVGKRDVPVDVDLPIVLRVRRGDEAWRQLDGVTVTELNDHHLFAEDPHGALQVGDLVELGLSHPCTAFDKWRLIPVLDDDRVADAIVTIF</sequence>
<dbReference type="SMART" id="SM01119">
    <property type="entry name" value="D-ser_dehydrat"/>
    <property type="match status" value="1"/>
</dbReference>
<evidence type="ECO:0000256" key="1">
    <source>
        <dbReference type="ARBA" id="ARBA00005323"/>
    </source>
</evidence>
<dbReference type="PANTHER" id="PTHR28004">
    <property type="entry name" value="ZGC:162816-RELATED"/>
    <property type="match status" value="1"/>
</dbReference>
<evidence type="ECO:0000259" key="3">
    <source>
        <dbReference type="SMART" id="SM01119"/>
    </source>
</evidence>
<gene>
    <name evidence="4" type="ORF">KILIM_032_00290</name>
</gene>
<evidence type="ECO:0000313" key="4">
    <source>
        <dbReference type="EMBL" id="GAB96144.1"/>
    </source>
</evidence>
<dbReference type="RefSeq" id="WP_006592676.1">
    <property type="nucleotide sequence ID" value="NZ_BAHD01000032.1"/>
</dbReference>
<dbReference type="InterPro" id="IPR029066">
    <property type="entry name" value="PLP-binding_barrel"/>
</dbReference>
<comment type="similarity">
    <text evidence="1">Belongs to the DSD1 family.</text>
</comment>
<dbReference type="Gene3D" id="3.20.20.10">
    <property type="entry name" value="Alanine racemase"/>
    <property type="match status" value="1"/>
</dbReference>
<dbReference type="InterPro" id="IPR042208">
    <property type="entry name" value="D-ser_dehydrat-like_sf"/>
</dbReference>